<dbReference type="AlphaFoldDB" id="A0AAV4U9H4"/>
<evidence type="ECO:0000313" key="2">
    <source>
        <dbReference type="EMBL" id="GIY54415.1"/>
    </source>
</evidence>
<name>A0AAV4U9H4_9ARAC</name>
<organism evidence="2 3">
    <name type="scientific">Caerostris darwini</name>
    <dbReference type="NCBI Taxonomy" id="1538125"/>
    <lineage>
        <taxon>Eukaryota</taxon>
        <taxon>Metazoa</taxon>
        <taxon>Ecdysozoa</taxon>
        <taxon>Arthropoda</taxon>
        <taxon>Chelicerata</taxon>
        <taxon>Arachnida</taxon>
        <taxon>Araneae</taxon>
        <taxon>Araneomorphae</taxon>
        <taxon>Entelegynae</taxon>
        <taxon>Araneoidea</taxon>
        <taxon>Araneidae</taxon>
        <taxon>Caerostris</taxon>
    </lineage>
</organism>
<evidence type="ECO:0000313" key="3">
    <source>
        <dbReference type="Proteomes" id="UP001054837"/>
    </source>
</evidence>
<reference evidence="2 3" key="1">
    <citation type="submission" date="2021-06" db="EMBL/GenBank/DDBJ databases">
        <title>Caerostris darwini draft genome.</title>
        <authorList>
            <person name="Kono N."/>
            <person name="Arakawa K."/>
        </authorList>
    </citation>
    <scope>NUCLEOTIDE SEQUENCE [LARGE SCALE GENOMIC DNA]</scope>
</reference>
<keyword evidence="1" id="KW-0472">Membrane</keyword>
<dbReference type="EMBL" id="BPLQ01010921">
    <property type="protein sequence ID" value="GIY54415.1"/>
    <property type="molecule type" value="Genomic_DNA"/>
</dbReference>
<proteinExistence type="predicted"/>
<gene>
    <name evidence="2" type="primary">Megf10_2</name>
    <name evidence="2" type="ORF">CDAR_69011</name>
</gene>
<accession>A0AAV4U9H4</accession>
<feature type="transmembrane region" description="Helical" evidence="1">
    <location>
        <begin position="12"/>
        <end position="35"/>
    </location>
</feature>
<keyword evidence="3" id="KW-1185">Reference proteome</keyword>
<evidence type="ECO:0000256" key="1">
    <source>
        <dbReference type="SAM" id="Phobius"/>
    </source>
</evidence>
<dbReference type="Proteomes" id="UP001054837">
    <property type="component" value="Unassembled WGS sequence"/>
</dbReference>
<keyword evidence="1" id="KW-0812">Transmembrane</keyword>
<keyword evidence="1" id="KW-1133">Transmembrane helix</keyword>
<comment type="caution">
    <text evidence="2">The sequence shown here is derived from an EMBL/GenBank/DDBJ whole genome shotgun (WGS) entry which is preliminary data.</text>
</comment>
<protein>
    <submittedName>
        <fullName evidence="2">Multiple epidermal growth factor-like domains protein 10</fullName>
    </submittedName>
</protein>
<sequence>MGLSILDNKIFQISGLLTAVTVVGVIVLIIGCIMCKRKRKNTRLELFALSEKKHNFSVKSECSNKVEESNCDEENHGNVYEEMNRPDFQIYENVELKRNSPFSHFEFKFPESIPPDAVYENTEDCRRKLVTAEDIKEAHSAFYDKPKSNPVRVNLQDNLNIYENATYDLHVENTYVNTCANFAEKM</sequence>